<feature type="signal peptide" evidence="1">
    <location>
        <begin position="1"/>
        <end position="32"/>
    </location>
</feature>
<dbReference type="EMBL" id="RBZM01000002">
    <property type="protein sequence ID" value="RKP56996.1"/>
    <property type="molecule type" value="Genomic_DNA"/>
</dbReference>
<proteinExistence type="predicted"/>
<keyword evidence="1" id="KW-0732">Signal</keyword>
<organism evidence="3 4">
    <name type="scientific">Cohnella endophytica</name>
    <dbReference type="NCBI Taxonomy" id="2419778"/>
    <lineage>
        <taxon>Bacteria</taxon>
        <taxon>Bacillati</taxon>
        <taxon>Bacillota</taxon>
        <taxon>Bacilli</taxon>
        <taxon>Bacillales</taxon>
        <taxon>Paenibacillaceae</taxon>
        <taxon>Cohnella</taxon>
    </lineage>
</organism>
<feature type="chain" id="PRO_5019846181" evidence="1">
    <location>
        <begin position="33"/>
        <end position="911"/>
    </location>
</feature>
<name>A0A494Y2M3_9BACL</name>
<dbReference type="RefSeq" id="WP_120974612.1">
    <property type="nucleotide sequence ID" value="NZ_RBZM01000002.1"/>
</dbReference>
<dbReference type="AlphaFoldDB" id="A0A494Y2M3"/>
<dbReference type="Pfam" id="PF00395">
    <property type="entry name" value="SLH"/>
    <property type="match status" value="1"/>
</dbReference>
<dbReference type="Proteomes" id="UP000282076">
    <property type="component" value="Unassembled WGS sequence"/>
</dbReference>
<gene>
    <name evidence="3" type="ORF">D7Z26_03130</name>
</gene>
<dbReference type="OrthoDB" id="2611444at2"/>
<feature type="domain" description="SLH" evidence="2">
    <location>
        <begin position="173"/>
        <end position="244"/>
    </location>
</feature>
<accession>A0A494Y2M3</accession>
<comment type="caution">
    <text evidence="3">The sequence shown here is derived from an EMBL/GenBank/DDBJ whole genome shotgun (WGS) entry which is preliminary data.</text>
</comment>
<evidence type="ECO:0000256" key="1">
    <source>
        <dbReference type="SAM" id="SignalP"/>
    </source>
</evidence>
<keyword evidence="4" id="KW-1185">Reference proteome</keyword>
<evidence type="ECO:0000313" key="3">
    <source>
        <dbReference type="EMBL" id="RKP56996.1"/>
    </source>
</evidence>
<reference evidence="3 4" key="1">
    <citation type="submission" date="2018-10" db="EMBL/GenBank/DDBJ databases">
        <title>Cohnella sp. M2MS4P-1, whole genome shotgun sequence.</title>
        <authorList>
            <person name="Tuo L."/>
        </authorList>
    </citation>
    <scope>NUCLEOTIDE SEQUENCE [LARGE SCALE GENOMIC DNA]</scope>
    <source>
        <strain evidence="3 4">M2MS4P-1</strain>
    </source>
</reference>
<feature type="domain" description="SLH" evidence="2">
    <location>
        <begin position="32"/>
        <end position="98"/>
    </location>
</feature>
<evidence type="ECO:0000313" key="4">
    <source>
        <dbReference type="Proteomes" id="UP000282076"/>
    </source>
</evidence>
<evidence type="ECO:0000259" key="2">
    <source>
        <dbReference type="PROSITE" id="PS51272"/>
    </source>
</evidence>
<dbReference type="PROSITE" id="PS51272">
    <property type="entry name" value="SLH"/>
    <property type="match status" value="2"/>
</dbReference>
<sequence>MLDKRKSKWAAGALAATMIYSGIGWSATTAFAASPFSDVTAGHWAEKHISKLALQGILKGGTGTEAGKFNPNKNVSREEAVLIALRFMGIEDQVKSDEVLVFPSELTIGNYYKPYIKLALQKKILMIDEETELAKKEKGKDWGKSPATREWITRLLVRAIGKDAEAKLAASQATSFNDDTSIDAKLKGYVNVGIASGIITGVTVTNGAGASVTKFDPVAPVTRATASTLFSRAESKISVAYSGQVTGVLLAMDANKLTLLHQDGVVKDYTISTSTSVYRFDSEKASSLADLKLYGEVSLISEAGGSIGYVEQTSDTAKVKTYEGTLTRVSTSLNRLTLLVGEDSVYYYYDPLHLPSVKDANGQTLTLDNLPVNATVKLLVDAVRTDGKILSITVNQSVVNKTGTGTVAAWSAATRSLQVKATATSLPENFPVSANATIKKNGINVAPEDMKLGDTITYEVKSGSVTSIVITKSEQPTISGILNAINKTDKTIQYTVNGELSAKFMADNVIVKIEGYADATLDDVYKGDPISLTFNDSGKVSVISVTGNVVSNLTGATISSYVSDAKTLIVFDSAGKKYNLDVNASTRFDLNGTKLTLETATPLISSKGKKVNIGISGTNVIYVSIIAKYSGTVTENNTSARTLKLSLDGSGSITLPYVSPIVEIYGSTAKSYADVRVGDQVTVLLNGSQDQASSILVQKTAQFDFISSDTTNNKLRTKRADGVVEEWTLGSNIVLQDESGAATTLGALNNAGLLNITFQGNTPIKIKTVSVSYGRVSSVNTAGASVDLVLPNGSTVTKTVGSTPLILKNNVVQSSLSTVSPDDRVEIRKDENDRVVIEVVPLLRKLYWYYEADSRTLNVKKETLADTNFSFTLHSQVYIHQGTTTLSLTDLRNDDAISLYVLRGKVFEIAK</sequence>
<dbReference type="InterPro" id="IPR001119">
    <property type="entry name" value="SLH_dom"/>
</dbReference>
<protein>
    <submittedName>
        <fullName evidence="3">S-layer homology domain-containing protein</fullName>
    </submittedName>
</protein>